<dbReference type="SUPFAM" id="SSF53383">
    <property type="entry name" value="PLP-dependent transferases"/>
    <property type="match status" value="1"/>
</dbReference>
<name>A0ABT0RSV1_9SPHN</name>
<evidence type="ECO:0000313" key="3">
    <source>
        <dbReference type="Proteomes" id="UP001203410"/>
    </source>
</evidence>
<dbReference type="Pfam" id="PF00155">
    <property type="entry name" value="Aminotran_1_2"/>
    <property type="match status" value="1"/>
</dbReference>
<feature type="domain" description="Aminotransferase class I/classII large" evidence="1">
    <location>
        <begin position="57"/>
        <end position="353"/>
    </location>
</feature>
<sequence>MTMGRGAMQSDYMHWFKVQRPVRINLSSSEVPHFRLDRLPLTIGKLDADGASHPRYAPLRERIGKRHGIATECVVGANGTSMANFLAMAALIAPGDEVLFERPAYEPMLSSARFLGADIKWIERRAENGFQLDLDQLENAATDRTRLIVLTNLHNPSGALTSEDDLRAIGAIAERCGAHVLADEVYLDSAVPPQPTSAHLGPQFVVTSSLTKVYGLSGLRCGWILAEPGLAERMWRLNDLFGVNQPHQSEMLSCFAFDHLEQVAAGNAERLAVNRDIFNEFVASREDLDCMKAEHGITVFPRWKGGDTETLHDLLRSKHDTAIVPGRWFDMPDHFRVGLGGDTETVKEGLARLGAGLDELA</sequence>
<proteinExistence type="predicted"/>
<dbReference type="EMBL" id="JAMGBA010000001">
    <property type="protein sequence ID" value="MCL6697994.1"/>
    <property type="molecule type" value="Genomic_DNA"/>
</dbReference>
<organism evidence="2 3">
    <name type="scientific">Sphingomonas caseinilyticus</name>
    <dbReference type="NCBI Taxonomy" id="2908205"/>
    <lineage>
        <taxon>Bacteria</taxon>
        <taxon>Pseudomonadati</taxon>
        <taxon>Pseudomonadota</taxon>
        <taxon>Alphaproteobacteria</taxon>
        <taxon>Sphingomonadales</taxon>
        <taxon>Sphingomonadaceae</taxon>
        <taxon>Sphingomonas</taxon>
    </lineage>
</organism>
<keyword evidence="2" id="KW-0808">Transferase</keyword>
<accession>A0ABT0RSV1</accession>
<dbReference type="InterPro" id="IPR015421">
    <property type="entry name" value="PyrdxlP-dep_Trfase_major"/>
</dbReference>
<dbReference type="PANTHER" id="PTHR43510:SF1">
    <property type="entry name" value="AMINOTRANSFERASE FUNCTION, HYPOTHETICAL (EUROFUNG)"/>
    <property type="match status" value="1"/>
</dbReference>
<keyword evidence="3" id="KW-1185">Reference proteome</keyword>
<evidence type="ECO:0000313" key="2">
    <source>
        <dbReference type="EMBL" id="MCL6697994.1"/>
    </source>
</evidence>
<dbReference type="GO" id="GO:0008483">
    <property type="term" value="F:transaminase activity"/>
    <property type="evidence" value="ECO:0007669"/>
    <property type="project" value="UniProtKB-KW"/>
</dbReference>
<dbReference type="InterPro" id="IPR015424">
    <property type="entry name" value="PyrdxlP-dep_Trfase"/>
</dbReference>
<protein>
    <submittedName>
        <fullName evidence="2">Pyridoxal phosphate-dependent aminotransferase</fullName>
    </submittedName>
</protein>
<gene>
    <name evidence="2" type="ORF">LZ496_04235</name>
</gene>
<evidence type="ECO:0000259" key="1">
    <source>
        <dbReference type="Pfam" id="PF00155"/>
    </source>
</evidence>
<dbReference type="InterPro" id="IPR004839">
    <property type="entry name" value="Aminotransferase_I/II_large"/>
</dbReference>
<comment type="caution">
    <text evidence="2">The sequence shown here is derived from an EMBL/GenBank/DDBJ whole genome shotgun (WGS) entry which is preliminary data.</text>
</comment>
<dbReference type="Gene3D" id="3.40.640.10">
    <property type="entry name" value="Type I PLP-dependent aspartate aminotransferase-like (Major domain)"/>
    <property type="match status" value="1"/>
</dbReference>
<keyword evidence="2" id="KW-0032">Aminotransferase</keyword>
<dbReference type="RefSeq" id="WP_249903340.1">
    <property type="nucleotide sequence ID" value="NZ_JAMGBA010000001.1"/>
</dbReference>
<dbReference type="CDD" id="cd00609">
    <property type="entry name" value="AAT_like"/>
    <property type="match status" value="1"/>
</dbReference>
<dbReference type="Proteomes" id="UP001203410">
    <property type="component" value="Unassembled WGS sequence"/>
</dbReference>
<dbReference type="Gene3D" id="3.90.1150.10">
    <property type="entry name" value="Aspartate Aminotransferase, domain 1"/>
    <property type="match status" value="1"/>
</dbReference>
<dbReference type="PANTHER" id="PTHR43510">
    <property type="entry name" value="AMINOTRANSFERASE FUNCTION, HYPOTHETICAL (EUROFUNG)"/>
    <property type="match status" value="1"/>
</dbReference>
<dbReference type="InterPro" id="IPR015422">
    <property type="entry name" value="PyrdxlP-dep_Trfase_small"/>
</dbReference>
<reference evidence="2 3" key="1">
    <citation type="submission" date="2022-05" db="EMBL/GenBank/DDBJ databases">
        <authorList>
            <person name="Jo J.-H."/>
            <person name="Im W.-T."/>
        </authorList>
    </citation>
    <scope>NUCLEOTIDE SEQUENCE [LARGE SCALE GENOMIC DNA]</scope>
    <source>
        <strain evidence="2 3">NSE70-1</strain>
    </source>
</reference>